<evidence type="ECO:0000313" key="1">
    <source>
        <dbReference type="EMBL" id="NRD21658.1"/>
    </source>
</evidence>
<accession>A0ABX2DZ46</accession>
<gene>
    <name evidence="1" type="ORF">HNV10_00290</name>
</gene>
<name>A0ABX2DZ46_9FLAO</name>
<keyword evidence="2" id="KW-1185">Reference proteome</keyword>
<proteinExistence type="predicted"/>
<sequence>MRQYFTLVILLLTTTIYGQKSTLYQNINSRAKELKHNLNKTGDTLIFSCERTIFEVVIYNDDFERVVRVRGKGAKIPIADIPVGRYLVETLLRDKLIVLTLVRNEEIKQQKPTPLITDVATPSEIPTVKTTQPQKSLLKENSINKSNIVAAGKKKRLVRNTAMTVKKKPEVRRIREKKEIATYWIVYIINKGTSTEKTQKLADQETVDYLIRKINIDMKTSTGRQNELSIWKVYDTSEFMLHKRKNKSEYMNIASESFNMEPYFIKENKTEL</sequence>
<organism evidence="1 2">
    <name type="scientific">Winogradskyella litoriviva</name>
    <dbReference type="NCBI Taxonomy" id="1220182"/>
    <lineage>
        <taxon>Bacteria</taxon>
        <taxon>Pseudomonadati</taxon>
        <taxon>Bacteroidota</taxon>
        <taxon>Flavobacteriia</taxon>
        <taxon>Flavobacteriales</taxon>
        <taxon>Flavobacteriaceae</taxon>
        <taxon>Winogradskyella</taxon>
    </lineage>
</organism>
<dbReference type="EMBL" id="JABRWQ010000001">
    <property type="protein sequence ID" value="NRD21658.1"/>
    <property type="molecule type" value="Genomic_DNA"/>
</dbReference>
<dbReference type="RefSeq" id="WP_173299337.1">
    <property type="nucleotide sequence ID" value="NZ_JABRWQ010000001.1"/>
</dbReference>
<protein>
    <submittedName>
        <fullName evidence="1">Uncharacterized protein</fullName>
    </submittedName>
</protein>
<reference evidence="1 2" key="1">
    <citation type="journal article" date="2015" name="Int. J. Syst. Evol. Microbiol.">
        <title>Winogradskyella litoriviva sp. nov., isolated from coastal seawater.</title>
        <authorList>
            <person name="Nedashkovskaya O.I."/>
            <person name="Kukhlevskiy A.D."/>
            <person name="Zhukova N.V."/>
            <person name="Kim S.J."/>
            <person name="Rhee S.K."/>
            <person name="Mikhailov V.V."/>
        </authorList>
    </citation>
    <scope>NUCLEOTIDE SEQUENCE [LARGE SCALE GENOMIC DNA]</scope>
    <source>
        <strain evidence="1 2">KMM6491</strain>
    </source>
</reference>
<evidence type="ECO:0000313" key="2">
    <source>
        <dbReference type="Proteomes" id="UP000805085"/>
    </source>
</evidence>
<comment type="caution">
    <text evidence="1">The sequence shown here is derived from an EMBL/GenBank/DDBJ whole genome shotgun (WGS) entry which is preliminary data.</text>
</comment>
<dbReference type="Proteomes" id="UP000805085">
    <property type="component" value="Unassembled WGS sequence"/>
</dbReference>